<feature type="region of interest" description="Disordered" evidence="1">
    <location>
        <begin position="1"/>
        <end position="86"/>
    </location>
</feature>
<feature type="compositionally biased region" description="Polar residues" evidence="1">
    <location>
        <begin position="1"/>
        <end position="11"/>
    </location>
</feature>
<name>A0A8C2TLM1_COTJA</name>
<organism evidence="2 3">
    <name type="scientific">Coturnix japonica</name>
    <name type="common">Japanese quail</name>
    <name type="synonym">Coturnix coturnix japonica</name>
    <dbReference type="NCBI Taxonomy" id="93934"/>
    <lineage>
        <taxon>Eukaryota</taxon>
        <taxon>Metazoa</taxon>
        <taxon>Chordata</taxon>
        <taxon>Craniata</taxon>
        <taxon>Vertebrata</taxon>
        <taxon>Euteleostomi</taxon>
        <taxon>Archelosauria</taxon>
        <taxon>Archosauria</taxon>
        <taxon>Dinosauria</taxon>
        <taxon>Saurischia</taxon>
        <taxon>Theropoda</taxon>
        <taxon>Coelurosauria</taxon>
        <taxon>Aves</taxon>
        <taxon>Neognathae</taxon>
        <taxon>Galloanserae</taxon>
        <taxon>Galliformes</taxon>
        <taxon>Phasianidae</taxon>
        <taxon>Perdicinae</taxon>
        <taxon>Coturnix</taxon>
    </lineage>
</organism>
<evidence type="ECO:0000256" key="1">
    <source>
        <dbReference type="SAM" id="MobiDB-lite"/>
    </source>
</evidence>
<proteinExistence type="predicted"/>
<sequence>MKQPQAQNGSTDGEGGGEHRADGQRVPPSLRPAPTFRWAAPLLQRQDGLGGHQEGQSTRLEQRQPAGWEGGLQPLGGCGPGAGGEQPYLMPTVVWMRVVMPTQVKMVPMR</sequence>
<reference evidence="2" key="2">
    <citation type="submission" date="2025-08" db="UniProtKB">
        <authorList>
            <consortium name="Ensembl"/>
        </authorList>
    </citation>
    <scope>IDENTIFICATION</scope>
</reference>
<evidence type="ECO:0000313" key="2">
    <source>
        <dbReference type="Ensembl" id="ENSCJPP00005013510.1"/>
    </source>
</evidence>
<evidence type="ECO:0000313" key="3">
    <source>
        <dbReference type="Proteomes" id="UP000694412"/>
    </source>
</evidence>
<reference evidence="2" key="3">
    <citation type="submission" date="2025-09" db="UniProtKB">
        <authorList>
            <consortium name="Ensembl"/>
        </authorList>
    </citation>
    <scope>IDENTIFICATION</scope>
</reference>
<feature type="compositionally biased region" description="Gly residues" evidence="1">
    <location>
        <begin position="68"/>
        <end position="84"/>
    </location>
</feature>
<accession>A0A8C2TLM1</accession>
<dbReference type="AlphaFoldDB" id="A0A8C2TLM1"/>
<protein>
    <submittedName>
        <fullName evidence="2">Uncharacterized protein</fullName>
    </submittedName>
</protein>
<reference evidence="2" key="1">
    <citation type="submission" date="2015-11" db="EMBL/GenBank/DDBJ databases">
        <authorList>
            <consortium name="International Coturnix japonica Genome Analysis Consortium"/>
            <person name="Warren W."/>
            <person name="Burt D.W."/>
            <person name="Antin P.B."/>
            <person name="Lanford R."/>
            <person name="Gros J."/>
            <person name="Wilson R.K."/>
        </authorList>
    </citation>
    <scope>NUCLEOTIDE SEQUENCE [LARGE SCALE GENOMIC DNA]</scope>
</reference>
<keyword evidence="3" id="KW-1185">Reference proteome</keyword>
<dbReference type="Ensembl" id="ENSCJPT00005019396.1">
    <property type="protein sequence ID" value="ENSCJPP00005013510.1"/>
    <property type="gene ID" value="ENSCJPG00005011391.1"/>
</dbReference>
<dbReference type="Proteomes" id="UP000694412">
    <property type="component" value="Chromosome 13"/>
</dbReference>